<feature type="region of interest" description="Disordered" evidence="1">
    <location>
        <begin position="24"/>
        <end position="47"/>
    </location>
</feature>
<evidence type="ECO:0000313" key="4">
    <source>
        <dbReference type="Proteomes" id="UP000062317"/>
    </source>
</evidence>
<dbReference type="Proteomes" id="UP000062317">
    <property type="component" value="Unassembled WGS sequence"/>
</dbReference>
<proteinExistence type="predicted"/>
<reference evidence="3 4" key="1">
    <citation type="submission" date="2015-11" db="EMBL/GenBank/DDBJ databases">
        <title>Expanding the genomic diversity of Burkholderia species for the development of highly accurate diagnostics.</title>
        <authorList>
            <person name="Sahl J."/>
            <person name="Keim P."/>
            <person name="Wagner D."/>
        </authorList>
    </citation>
    <scope>NUCLEOTIDE SEQUENCE [LARGE SCALE GENOMIC DNA]</scope>
    <source>
        <strain evidence="3 4">MSMB1301WGS</strain>
    </source>
</reference>
<feature type="chain" id="PRO_5007125022" description="Lipoprotein" evidence="2">
    <location>
        <begin position="20"/>
        <end position="233"/>
    </location>
</feature>
<evidence type="ECO:0000256" key="2">
    <source>
        <dbReference type="SAM" id="SignalP"/>
    </source>
</evidence>
<dbReference type="EMBL" id="LPEQ01000113">
    <property type="protein sequence ID" value="KVV40849.1"/>
    <property type="molecule type" value="Genomic_DNA"/>
</dbReference>
<feature type="compositionally biased region" description="Low complexity" evidence="1">
    <location>
        <begin position="32"/>
        <end position="41"/>
    </location>
</feature>
<sequence length="233" mass="24897">MFRLTTVIACTLLATSLPACTPQNDSLHKSAEQASSSAAQQAHEEQQTYQDQYKAARALSDRCEYYDAKCLAPANKLNDAANAKLIAAITAGDLTAAEYMASEKIPAAAWRATSKTIIDRADSLLGTSDTHATIWLTLAGYLTTLGEFVPRNYDRATLYYGAAWLAGDASAAASAANVYNAEHDLVNAYLWALRCTSGCTGLRVETSALESSLDTPTIRLVQAKAADRSTMGL</sequence>
<evidence type="ECO:0008006" key="5">
    <source>
        <dbReference type="Google" id="ProtNLM"/>
    </source>
</evidence>
<gene>
    <name evidence="3" type="ORF">WT27_13050</name>
</gene>
<keyword evidence="4" id="KW-1185">Reference proteome</keyword>
<dbReference type="RefSeq" id="WP_060108171.1">
    <property type="nucleotide sequence ID" value="NZ_LPEQ01000113.1"/>
</dbReference>
<comment type="caution">
    <text evidence="3">The sequence shown here is derived from an EMBL/GenBank/DDBJ whole genome shotgun (WGS) entry which is preliminary data.</text>
</comment>
<dbReference type="AlphaFoldDB" id="A0A105V4I1"/>
<accession>A0A105V4I1</accession>
<protein>
    <recommendedName>
        <fullName evidence="5">Lipoprotein</fullName>
    </recommendedName>
</protein>
<keyword evidence="2" id="KW-0732">Signal</keyword>
<feature type="signal peptide" evidence="2">
    <location>
        <begin position="1"/>
        <end position="19"/>
    </location>
</feature>
<evidence type="ECO:0000313" key="3">
    <source>
        <dbReference type="EMBL" id="KVV40849.1"/>
    </source>
</evidence>
<organism evidence="3 4">
    <name type="scientific">Burkholderia territorii</name>
    <dbReference type="NCBI Taxonomy" id="1503055"/>
    <lineage>
        <taxon>Bacteria</taxon>
        <taxon>Pseudomonadati</taxon>
        <taxon>Pseudomonadota</taxon>
        <taxon>Betaproteobacteria</taxon>
        <taxon>Burkholderiales</taxon>
        <taxon>Burkholderiaceae</taxon>
        <taxon>Burkholderia</taxon>
        <taxon>Burkholderia cepacia complex</taxon>
    </lineage>
</organism>
<evidence type="ECO:0000256" key="1">
    <source>
        <dbReference type="SAM" id="MobiDB-lite"/>
    </source>
</evidence>
<name>A0A105V4I1_9BURK</name>